<evidence type="ECO:0000259" key="14">
    <source>
        <dbReference type="PROSITE" id="PS51194"/>
    </source>
</evidence>
<dbReference type="Gene3D" id="3.40.50.300">
    <property type="entry name" value="P-loop containing nucleotide triphosphate hydrolases"/>
    <property type="match status" value="2"/>
</dbReference>
<feature type="compositionally biased region" description="Basic and acidic residues" evidence="12">
    <location>
        <begin position="1200"/>
        <end position="1209"/>
    </location>
</feature>
<feature type="domain" description="DEAD-box RNA helicase Q" evidence="15">
    <location>
        <begin position="314"/>
        <end position="342"/>
    </location>
</feature>
<feature type="compositionally biased region" description="Pro residues" evidence="12">
    <location>
        <begin position="143"/>
        <end position="154"/>
    </location>
</feature>
<feature type="compositionally biased region" description="Low complexity" evidence="12">
    <location>
        <begin position="1626"/>
        <end position="1635"/>
    </location>
</feature>
<keyword evidence="17" id="KW-1185">Reference proteome</keyword>
<sequence>MATKLEPLSIESLLQKQREEKEAAAKPKFLTKEERARIAIEKRAKEIQEQRGKEERVKAQREALEQQAEELRGTERNHFSEDKYTNKRNGNRRAYLDYEDRNVKGRERDRKQDPQSRPAFENGIPTGPRADRKGSGTTSNHSPAPPSAPPPPLPSDSNGFRSKPDVEPTTAPFVPPITDQDLSAIRSRYLGVDKKKRKIRKMNDRKFVFDWDEQEDTFTPEAAGPVASMAQNTGVMFGRGHLAGMDDGDGTVRRSNVNANLADAMERRKAAKAGVDERHWSDKPLSDMKERDWRIFREDFNIAARGGQIPFPLRSWRESTIPPELLDIIDQVGYKEPSAIQRQAIPIGLQNRDVIGIAETGSGKTAAFVIPMLAYISTLPSFTDENRHLGPYALILAPTRELAQQIESETKKFASPLGFTSVSIVGGRAMEEQQFNLREGAHIVIATPGRLKDVIDRHVLVLSQCTYVVMDEADRMVHLGFEADLNFILDALPSDVLKGEEVSDRMDIDEEDLSKRARTRVTTLFSATMPPAVERLARKYLRRPATITIGEAGRAVDTVEQRVEFVNSDEKKKQRVLEILNNDGYPSPIIVFVNQKKTADMVAKDLSRAGWSTSTLHSGKNQEQREAALAALRKGDADILVATDLAGRGIDVQDVSLVINFQMANTIEAYVHRIGRTGRAGKQGTAITFLTNDDEEVMYDLKQEIAKSPVSKVPMELARHEAAQQKVSREMKRKRDAEDQGHLRALPNVDFVHGYPGISASSERPQASIRGFLEIRVGSQPVKAKWVKVEFRKIETIPSGKTTEEFIDHIGPGAITLWETQNERDLLASGDFPFNIRIPETIPPSVALEKGWGIKYELCATMCLIKGKKGFFRREGKMMVTSSVPIVIDKHELHSTWPIYGQPDSRQVAREDGLILIVDRGNTCFAPGDPLAVIVTVKSENLRPVVVRSLELALEEAISFHGAAQALNKRSTANINKVNILGEHKLPLSYTLYGGTQQRVELAVNVPPNHTTTSVTTGRHVDIAYKIRVRCFLDNAGTLELEVPLTMTNWSRLVSAELTRRIGVAPNLTSRAQSALRSAQGPLSPQDTSMNIQSPIPPVPSKSTTSTFTAPAVNGSNSALPSAVPAPTRSQTHLLSPTIALPSENRNQPVNSPGSSHEGTTSESAVVQGVADELGYRQGDIPSATAPGRIGQRPASVSESDDRRSERLGAEGSLSGGGSLNRRARNAEASRFKVVNPDNNIPEEPAPNALKSNSPVKLNRWPTAEEEKYEAAKARVAQVQSTVFETTSPHVNGHLSQPINGSYEKLRPSSPPKANTSAWVSAENEKKRLYDEALAKVRETQGHAAVMGAPVPDSPPPPPSNPQTRSEFRRPHQDSFAQSQPTPRSTRSAGAALYSRAIEQINRSSTIPASQPPPQVSENRRNISFTAHNARPEEKEAMLYYQAKQNVRRHLQEQGEVVTQEDGPIPYDQLFGGNAVASSSNHGHTPTPGLSEKELLRRHREQQDAMAIPAQDNSYPPQALPQQVNRTSSVRSPTSGTPSSPLSEKERMRRAFEARDAALRAAGQSPPPMLPGYDTGVLSNTNGTTQQPPPLSAAEEKNMLAQRYGVNNDANFNYSSPLVPPPPPVISESTEPTESLNVTSLSPTRQRSVRSEVSGNETFLRRDPSVSAGKRRQMNVGRESPPPPPLPPRPPSEYIEETRREDHRTTLRNALPLDFSTSFDLGFETFGNESHS</sequence>
<dbReference type="InterPro" id="IPR014752">
    <property type="entry name" value="Arrestin-like_C"/>
</dbReference>
<feature type="domain" description="Helicase C-terminal" evidence="14">
    <location>
        <begin position="558"/>
        <end position="721"/>
    </location>
</feature>
<organism evidence="16 17">
    <name type="scientific">Clathrus columnatus</name>
    <dbReference type="NCBI Taxonomy" id="1419009"/>
    <lineage>
        <taxon>Eukaryota</taxon>
        <taxon>Fungi</taxon>
        <taxon>Dikarya</taxon>
        <taxon>Basidiomycota</taxon>
        <taxon>Agaricomycotina</taxon>
        <taxon>Agaricomycetes</taxon>
        <taxon>Phallomycetidae</taxon>
        <taxon>Phallales</taxon>
        <taxon>Clathraceae</taxon>
        <taxon>Clathrus</taxon>
    </lineage>
</organism>
<dbReference type="InterPro" id="IPR011545">
    <property type="entry name" value="DEAD/DEAH_box_helicase_dom"/>
</dbReference>
<evidence type="ECO:0000256" key="3">
    <source>
        <dbReference type="ARBA" id="ARBA00022741"/>
    </source>
</evidence>
<evidence type="ECO:0000313" key="17">
    <source>
        <dbReference type="Proteomes" id="UP001050691"/>
    </source>
</evidence>
<dbReference type="Proteomes" id="UP001050691">
    <property type="component" value="Unassembled WGS sequence"/>
</dbReference>
<dbReference type="InterPro" id="IPR057479">
    <property type="entry name" value="PRP28/DDX23-like_helical"/>
</dbReference>
<name>A0AAV5AGM3_9AGAM</name>
<evidence type="ECO:0000256" key="12">
    <source>
        <dbReference type="SAM" id="MobiDB-lite"/>
    </source>
</evidence>
<feature type="region of interest" description="Disordered" evidence="12">
    <location>
        <begin position="1073"/>
        <end position="1165"/>
    </location>
</feature>
<evidence type="ECO:0000256" key="5">
    <source>
        <dbReference type="ARBA" id="ARBA00022806"/>
    </source>
</evidence>
<dbReference type="EMBL" id="BPWL01000007">
    <property type="protein sequence ID" value="GJJ12050.1"/>
    <property type="molecule type" value="Genomic_DNA"/>
</dbReference>
<feature type="compositionally biased region" description="Polar residues" evidence="12">
    <location>
        <begin position="1288"/>
        <end position="1300"/>
    </location>
</feature>
<feature type="compositionally biased region" description="Polar residues" evidence="12">
    <location>
        <begin position="1577"/>
        <end position="1586"/>
    </location>
</feature>
<dbReference type="Pfam" id="PF00270">
    <property type="entry name" value="DEAD"/>
    <property type="match status" value="1"/>
</dbReference>
<evidence type="ECO:0000256" key="8">
    <source>
        <dbReference type="ARBA" id="ARBA00037954"/>
    </source>
</evidence>
<dbReference type="GO" id="GO:0003724">
    <property type="term" value="F:RNA helicase activity"/>
    <property type="evidence" value="ECO:0007669"/>
    <property type="project" value="UniProtKB-EC"/>
</dbReference>
<feature type="compositionally biased region" description="Polar residues" evidence="12">
    <location>
        <begin position="1144"/>
        <end position="1165"/>
    </location>
</feature>
<dbReference type="PROSITE" id="PS00039">
    <property type="entry name" value="DEAD_ATP_HELICASE"/>
    <property type="match status" value="1"/>
</dbReference>
<feature type="compositionally biased region" description="Polar residues" evidence="12">
    <location>
        <begin position="1073"/>
        <end position="1094"/>
    </location>
</feature>
<evidence type="ECO:0000256" key="6">
    <source>
        <dbReference type="ARBA" id="ARBA00022840"/>
    </source>
</evidence>
<feature type="compositionally biased region" description="Pro residues" evidence="12">
    <location>
        <begin position="1352"/>
        <end position="1361"/>
    </location>
</feature>
<comment type="catalytic activity">
    <reaction evidence="10">
        <text>ATP + H2O = ADP + phosphate + H(+)</text>
        <dbReference type="Rhea" id="RHEA:13065"/>
        <dbReference type="ChEBI" id="CHEBI:15377"/>
        <dbReference type="ChEBI" id="CHEBI:15378"/>
        <dbReference type="ChEBI" id="CHEBI:30616"/>
        <dbReference type="ChEBI" id="CHEBI:43474"/>
        <dbReference type="ChEBI" id="CHEBI:456216"/>
        <dbReference type="EC" id="3.6.4.13"/>
    </reaction>
</comment>
<feature type="region of interest" description="Disordered" evidence="12">
    <location>
        <begin position="1288"/>
        <end position="1320"/>
    </location>
</feature>
<gene>
    <name evidence="16" type="ORF">Clacol_006291</name>
</gene>
<dbReference type="PROSITE" id="PS51192">
    <property type="entry name" value="HELICASE_ATP_BIND_1"/>
    <property type="match status" value="1"/>
</dbReference>
<dbReference type="CDD" id="cd17945">
    <property type="entry name" value="DEADc_DDX23"/>
    <property type="match status" value="1"/>
</dbReference>
<keyword evidence="3" id="KW-0547">Nucleotide-binding</keyword>
<feature type="compositionally biased region" description="Low complexity" evidence="12">
    <location>
        <begin position="1527"/>
        <end position="1542"/>
    </location>
</feature>
<accession>A0AAV5AGM3</accession>
<comment type="caution">
    <text evidence="16">The sequence shown here is derived from an EMBL/GenBank/DDBJ whole genome shotgun (WGS) entry which is preliminary data.</text>
</comment>
<dbReference type="CDD" id="cd18787">
    <property type="entry name" value="SF2_C_DEAD"/>
    <property type="match status" value="1"/>
</dbReference>
<dbReference type="GO" id="GO:0008380">
    <property type="term" value="P:RNA splicing"/>
    <property type="evidence" value="ECO:0007669"/>
    <property type="project" value="UniProtKB-KW"/>
</dbReference>
<evidence type="ECO:0000256" key="4">
    <source>
        <dbReference type="ARBA" id="ARBA00022801"/>
    </source>
</evidence>
<dbReference type="Pfam" id="PF02752">
    <property type="entry name" value="Arrestin_C"/>
    <property type="match status" value="1"/>
</dbReference>
<feature type="region of interest" description="Disordered" evidence="12">
    <location>
        <begin position="1508"/>
        <end position="1548"/>
    </location>
</feature>
<dbReference type="InterPro" id="IPR014014">
    <property type="entry name" value="RNA_helicase_DEAD_Q_motif"/>
</dbReference>
<feature type="compositionally biased region" description="Pro residues" evidence="12">
    <location>
        <begin position="1680"/>
        <end position="1691"/>
    </location>
</feature>
<comment type="similarity">
    <text evidence="8">Belongs to the DEAD box helicase family. DDX23/PRP28 subfamily.</text>
</comment>
<evidence type="ECO:0000256" key="11">
    <source>
        <dbReference type="PROSITE-ProRule" id="PRU00552"/>
    </source>
</evidence>
<dbReference type="SUPFAM" id="SSF52540">
    <property type="entry name" value="P-loop containing nucleoside triphosphate hydrolases"/>
    <property type="match status" value="1"/>
</dbReference>
<evidence type="ECO:0000313" key="16">
    <source>
        <dbReference type="EMBL" id="GJJ12050.1"/>
    </source>
</evidence>
<keyword evidence="4" id="KW-0378">Hydrolase</keyword>
<dbReference type="InterPro" id="IPR001650">
    <property type="entry name" value="Helicase_C-like"/>
</dbReference>
<feature type="short sequence motif" description="Q motif" evidence="11">
    <location>
        <begin position="314"/>
        <end position="342"/>
    </location>
</feature>
<feature type="compositionally biased region" description="Basic and acidic residues" evidence="12">
    <location>
        <begin position="46"/>
        <end position="85"/>
    </location>
</feature>
<dbReference type="EC" id="3.6.4.13" evidence="1"/>
<feature type="region of interest" description="Disordered" evidence="12">
    <location>
        <begin position="1178"/>
        <end position="1255"/>
    </location>
</feature>
<feature type="compositionally biased region" description="Polar residues" evidence="12">
    <location>
        <begin position="1101"/>
        <end position="1120"/>
    </location>
</feature>
<evidence type="ECO:0000256" key="2">
    <source>
        <dbReference type="ARBA" id="ARBA00022664"/>
    </source>
</evidence>
<feature type="region of interest" description="Disordered" evidence="12">
    <location>
        <begin position="1346"/>
        <end position="1390"/>
    </location>
</feature>
<evidence type="ECO:0000256" key="10">
    <source>
        <dbReference type="ARBA" id="ARBA00047984"/>
    </source>
</evidence>
<dbReference type="GO" id="GO:0005524">
    <property type="term" value="F:ATP binding"/>
    <property type="evidence" value="ECO:0007669"/>
    <property type="project" value="UniProtKB-KW"/>
</dbReference>
<dbReference type="SUPFAM" id="SSF81296">
    <property type="entry name" value="E set domains"/>
    <property type="match status" value="1"/>
</dbReference>
<feature type="region of interest" description="Disordered" evidence="12">
    <location>
        <begin position="46"/>
        <end position="177"/>
    </location>
</feature>
<dbReference type="InterPro" id="IPR014756">
    <property type="entry name" value="Ig_E-set"/>
</dbReference>
<feature type="region of interest" description="Disordered" evidence="12">
    <location>
        <begin position="1560"/>
        <end position="1592"/>
    </location>
</feature>
<evidence type="ECO:0000259" key="13">
    <source>
        <dbReference type="PROSITE" id="PS51192"/>
    </source>
</evidence>
<feature type="region of interest" description="Disordered" evidence="12">
    <location>
        <begin position="1402"/>
        <end position="1422"/>
    </location>
</feature>
<evidence type="ECO:0000256" key="1">
    <source>
        <dbReference type="ARBA" id="ARBA00012552"/>
    </source>
</evidence>
<keyword evidence="7" id="KW-0508">mRNA splicing</keyword>
<dbReference type="GO" id="GO:0016787">
    <property type="term" value="F:hydrolase activity"/>
    <property type="evidence" value="ECO:0007669"/>
    <property type="project" value="UniProtKB-KW"/>
</dbReference>
<proteinExistence type="inferred from homology"/>
<dbReference type="InterPro" id="IPR011022">
    <property type="entry name" value="Arrestin_C-like"/>
</dbReference>
<comment type="subunit">
    <text evidence="9">Component of the U5 snRNP complex.</text>
</comment>
<reference evidence="16" key="1">
    <citation type="submission" date="2021-10" db="EMBL/GenBank/DDBJ databases">
        <title>De novo Genome Assembly of Clathrus columnatus (Basidiomycota, Fungi) Using Illumina and Nanopore Sequence Data.</title>
        <authorList>
            <person name="Ogiso-Tanaka E."/>
            <person name="Itagaki H."/>
            <person name="Hosoya T."/>
            <person name="Hosaka K."/>
        </authorList>
    </citation>
    <scope>NUCLEOTIDE SEQUENCE</scope>
    <source>
        <strain evidence="16">MO-923</strain>
    </source>
</reference>
<feature type="compositionally biased region" description="Polar residues" evidence="12">
    <location>
        <begin position="1511"/>
        <end position="1526"/>
    </location>
</feature>
<evidence type="ECO:0000256" key="9">
    <source>
        <dbReference type="ARBA" id="ARBA00038719"/>
    </source>
</evidence>
<dbReference type="InterPro" id="IPR027417">
    <property type="entry name" value="P-loop_NTPase"/>
</dbReference>
<keyword evidence="2" id="KW-0507">mRNA processing</keyword>
<feature type="region of interest" description="Disordered" evidence="12">
    <location>
        <begin position="1612"/>
        <end position="1704"/>
    </location>
</feature>
<dbReference type="Pfam" id="PF00271">
    <property type="entry name" value="Helicase_C"/>
    <property type="match status" value="1"/>
</dbReference>
<keyword evidence="6" id="KW-0067">ATP-binding</keyword>
<dbReference type="GO" id="GO:0006397">
    <property type="term" value="P:mRNA processing"/>
    <property type="evidence" value="ECO:0007669"/>
    <property type="project" value="UniProtKB-KW"/>
</dbReference>
<dbReference type="InterPro" id="IPR014001">
    <property type="entry name" value="Helicase_ATP-bd"/>
</dbReference>
<dbReference type="InterPro" id="IPR000629">
    <property type="entry name" value="RNA-helicase_DEAD-box_CS"/>
</dbReference>
<feature type="compositionally biased region" description="Basic and acidic residues" evidence="12">
    <location>
        <begin position="94"/>
        <end position="114"/>
    </location>
</feature>
<evidence type="ECO:0000259" key="15">
    <source>
        <dbReference type="PROSITE" id="PS51195"/>
    </source>
</evidence>
<keyword evidence="5" id="KW-0347">Helicase</keyword>
<dbReference type="Gene3D" id="2.60.40.640">
    <property type="match status" value="1"/>
</dbReference>
<dbReference type="PANTHER" id="PTHR47958">
    <property type="entry name" value="ATP-DEPENDENT RNA HELICASE DBP3"/>
    <property type="match status" value="1"/>
</dbReference>
<feature type="compositionally biased region" description="Polar residues" evidence="12">
    <location>
        <begin position="1636"/>
        <end position="1657"/>
    </location>
</feature>
<dbReference type="GO" id="GO:0003676">
    <property type="term" value="F:nucleic acid binding"/>
    <property type="evidence" value="ECO:0007669"/>
    <property type="project" value="InterPro"/>
</dbReference>
<dbReference type="PROSITE" id="PS51194">
    <property type="entry name" value="HELICASE_CTER"/>
    <property type="match status" value="1"/>
</dbReference>
<evidence type="ECO:0000256" key="7">
    <source>
        <dbReference type="ARBA" id="ARBA00023187"/>
    </source>
</evidence>
<feature type="compositionally biased region" description="Polar residues" evidence="12">
    <location>
        <begin position="1375"/>
        <end position="1388"/>
    </location>
</feature>
<dbReference type="PROSITE" id="PS51195">
    <property type="entry name" value="Q_MOTIF"/>
    <property type="match status" value="1"/>
</dbReference>
<feature type="domain" description="Helicase ATP-binding" evidence="13">
    <location>
        <begin position="345"/>
        <end position="547"/>
    </location>
</feature>
<dbReference type="SMART" id="SM00487">
    <property type="entry name" value="DEXDc"/>
    <property type="match status" value="1"/>
</dbReference>
<protein>
    <recommendedName>
        <fullName evidence="1">RNA helicase</fullName>
        <ecNumber evidence="1">3.6.4.13</ecNumber>
    </recommendedName>
</protein>
<dbReference type="Pfam" id="PF25430">
    <property type="entry name" value="DDX23"/>
    <property type="match status" value="1"/>
</dbReference>
<dbReference type="SMART" id="SM00490">
    <property type="entry name" value="HELICc"/>
    <property type="match status" value="1"/>
</dbReference>